<gene>
    <name evidence="2" type="ORF">GUJ93_ZPchr0011g27849</name>
</gene>
<keyword evidence="3" id="KW-1185">Reference proteome</keyword>
<feature type="region of interest" description="Disordered" evidence="1">
    <location>
        <begin position="1"/>
        <end position="35"/>
    </location>
</feature>
<reference evidence="2" key="1">
    <citation type="journal article" date="2021" name="bioRxiv">
        <title>Whole Genome Assembly and Annotation of Northern Wild Rice, Zizania palustris L., Supports a Whole Genome Duplication in the Zizania Genus.</title>
        <authorList>
            <person name="Haas M."/>
            <person name="Kono T."/>
            <person name="Macchietto M."/>
            <person name="Millas R."/>
            <person name="McGilp L."/>
            <person name="Shao M."/>
            <person name="Duquette J."/>
            <person name="Hirsch C.N."/>
            <person name="Kimball J."/>
        </authorList>
    </citation>
    <scope>NUCLEOTIDE SEQUENCE</scope>
    <source>
        <tissue evidence="2">Fresh leaf tissue</tissue>
    </source>
</reference>
<name>A0A8J6BS96_ZIZPA</name>
<reference evidence="2" key="2">
    <citation type="submission" date="2021-02" db="EMBL/GenBank/DDBJ databases">
        <authorList>
            <person name="Kimball J.A."/>
            <person name="Haas M.W."/>
            <person name="Macchietto M."/>
            <person name="Kono T."/>
            <person name="Duquette J."/>
            <person name="Shao M."/>
        </authorList>
    </citation>
    <scope>NUCLEOTIDE SEQUENCE</scope>
    <source>
        <tissue evidence="2">Fresh leaf tissue</tissue>
    </source>
</reference>
<dbReference type="EMBL" id="JAAALK010000081">
    <property type="protein sequence ID" value="KAG8089083.1"/>
    <property type="molecule type" value="Genomic_DNA"/>
</dbReference>
<accession>A0A8J6BS96</accession>
<comment type="caution">
    <text evidence="2">The sequence shown here is derived from an EMBL/GenBank/DDBJ whole genome shotgun (WGS) entry which is preliminary data.</text>
</comment>
<protein>
    <submittedName>
        <fullName evidence="2">Uncharacterized protein</fullName>
    </submittedName>
</protein>
<proteinExistence type="predicted"/>
<organism evidence="2 3">
    <name type="scientific">Zizania palustris</name>
    <name type="common">Northern wild rice</name>
    <dbReference type="NCBI Taxonomy" id="103762"/>
    <lineage>
        <taxon>Eukaryota</taxon>
        <taxon>Viridiplantae</taxon>
        <taxon>Streptophyta</taxon>
        <taxon>Embryophyta</taxon>
        <taxon>Tracheophyta</taxon>
        <taxon>Spermatophyta</taxon>
        <taxon>Magnoliopsida</taxon>
        <taxon>Liliopsida</taxon>
        <taxon>Poales</taxon>
        <taxon>Poaceae</taxon>
        <taxon>BOP clade</taxon>
        <taxon>Oryzoideae</taxon>
        <taxon>Oryzeae</taxon>
        <taxon>Zizaniinae</taxon>
        <taxon>Zizania</taxon>
    </lineage>
</organism>
<feature type="compositionally biased region" description="Polar residues" evidence="1">
    <location>
        <begin position="1"/>
        <end position="10"/>
    </location>
</feature>
<evidence type="ECO:0000313" key="2">
    <source>
        <dbReference type="EMBL" id="KAG8089083.1"/>
    </source>
</evidence>
<dbReference type="AlphaFoldDB" id="A0A8J6BS96"/>
<evidence type="ECO:0000256" key="1">
    <source>
        <dbReference type="SAM" id="MobiDB-lite"/>
    </source>
</evidence>
<evidence type="ECO:0000313" key="3">
    <source>
        <dbReference type="Proteomes" id="UP000729402"/>
    </source>
</evidence>
<sequence>MDVEVPSTTEALDDGMEVERSEPKVEAAGSEPRAVATDAEAVHLELTPTGLDSEGLQARKRDFGGLFKTSEVWRGVREDDFELPNAFSQLSASIA</sequence>
<dbReference type="Proteomes" id="UP000729402">
    <property type="component" value="Unassembled WGS sequence"/>
</dbReference>